<name>A0A146GDE8_TERSA</name>
<dbReference type="EMBL" id="BDCO01000002">
    <property type="protein sequence ID" value="GAT34548.1"/>
    <property type="molecule type" value="Genomic_DNA"/>
</dbReference>
<dbReference type="InParanoid" id="A0A146GDE8"/>
<organism evidence="1 2">
    <name type="scientific">Terrimicrobium sacchariphilum</name>
    <dbReference type="NCBI Taxonomy" id="690879"/>
    <lineage>
        <taxon>Bacteria</taxon>
        <taxon>Pseudomonadati</taxon>
        <taxon>Verrucomicrobiota</taxon>
        <taxon>Terrimicrobiia</taxon>
        <taxon>Terrimicrobiales</taxon>
        <taxon>Terrimicrobiaceae</taxon>
        <taxon>Terrimicrobium</taxon>
    </lineage>
</organism>
<gene>
    <name evidence="1" type="ORF">TSACC_22973</name>
</gene>
<dbReference type="Proteomes" id="UP000076023">
    <property type="component" value="Unassembled WGS sequence"/>
</dbReference>
<protein>
    <submittedName>
        <fullName evidence="1">Uncharacterized protein</fullName>
    </submittedName>
</protein>
<evidence type="ECO:0000313" key="1">
    <source>
        <dbReference type="EMBL" id="GAT34548.1"/>
    </source>
</evidence>
<evidence type="ECO:0000313" key="2">
    <source>
        <dbReference type="Proteomes" id="UP000076023"/>
    </source>
</evidence>
<keyword evidence="2" id="KW-1185">Reference proteome</keyword>
<reference evidence="2" key="1">
    <citation type="journal article" date="2017" name="Genome Announc.">
        <title>Draft Genome Sequence of Terrimicrobium sacchariphilum NM-5T, a Facultative Anaerobic Soil Bacterium of the Class Spartobacteria.</title>
        <authorList>
            <person name="Qiu Y.L."/>
            <person name="Tourlousse D.M."/>
            <person name="Matsuura N."/>
            <person name="Ohashi A."/>
            <person name="Sekiguchi Y."/>
        </authorList>
    </citation>
    <scope>NUCLEOTIDE SEQUENCE [LARGE SCALE GENOMIC DNA]</scope>
    <source>
        <strain evidence="2">NM-5</strain>
    </source>
</reference>
<accession>A0A146GDE8</accession>
<comment type="caution">
    <text evidence="1">The sequence shown here is derived from an EMBL/GenBank/DDBJ whole genome shotgun (WGS) entry which is preliminary data.</text>
</comment>
<dbReference type="AlphaFoldDB" id="A0A146GDE8"/>
<proteinExistence type="predicted"/>
<sequence>MPLCAAIANPIAIDSEQRLTTMLAEDVVITVDRDASSVSGRYVFQQQKDVWPEVRDSHVLICVPVLLPKGGAAAYEHRYGTPTVTIGDRAFPTKAGENFYPDILPAQVRLPKGWHFAVYEAKIPLSAVARKFDASIHYVQPNFPGHIAGYVPIHPPEPAGKSKIVFVPANGHALRPAGFLATFRRPVERIEFTPQNQKLVTARFVSR</sequence>